<dbReference type="Proteomes" id="UP001612915">
    <property type="component" value="Unassembled WGS sequence"/>
</dbReference>
<dbReference type="EMBL" id="JBITLV010000005">
    <property type="protein sequence ID" value="MFI7588449.1"/>
    <property type="molecule type" value="Genomic_DNA"/>
</dbReference>
<name>A0ABW8APY8_9ACTN</name>
<sequence length="220" mass="23026">MPSSAVGRGVPALRYRRALARAAVRAAAAGLPVVPGAWWSTAERRFECDVAGCTRTGPHPVVPAAYGGLGAIAGEGLAAHAIRHPAAVTARWRRAPYAVLVPTGETCDVVDVPASTGRTLALRLDARSELGPVIAAGARWFFLTAPGGRLPAWGGDTLVHGLGSWIMLPPSLGPGGEPAGWLVRPGRTGWYLPTRDAVLRELDGPAVPSQRRYDEALRPA</sequence>
<proteinExistence type="predicted"/>
<dbReference type="Pfam" id="PF09250">
    <property type="entry name" value="Prim-Pol"/>
    <property type="match status" value="1"/>
</dbReference>
<feature type="domain" description="DNA primase/polymerase bifunctional N-terminal" evidence="1">
    <location>
        <begin position="23"/>
        <end position="185"/>
    </location>
</feature>
<gene>
    <name evidence="2" type="ORF">ACIB24_15370</name>
</gene>
<dbReference type="InterPro" id="IPR015330">
    <property type="entry name" value="DNA_primase/pol_bifunc_N"/>
</dbReference>
<evidence type="ECO:0000313" key="3">
    <source>
        <dbReference type="Proteomes" id="UP001612915"/>
    </source>
</evidence>
<comment type="caution">
    <text evidence="2">The sequence shown here is derived from an EMBL/GenBank/DDBJ whole genome shotgun (WGS) entry which is preliminary data.</text>
</comment>
<accession>A0ABW8APY8</accession>
<keyword evidence="3" id="KW-1185">Reference proteome</keyword>
<dbReference type="RefSeq" id="WP_398282110.1">
    <property type="nucleotide sequence ID" value="NZ_JBITLV010000005.1"/>
</dbReference>
<reference evidence="2 3" key="1">
    <citation type="submission" date="2024-10" db="EMBL/GenBank/DDBJ databases">
        <title>The Natural Products Discovery Center: Release of the First 8490 Sequenced Strains for Exploring Actinobacteria Biosynthetic Diversity.</title>
        <authorList>
            <person name="Kalkreuter E."/>
            <person name="Kautsar S.A."/>
            <person name="Yang D."/>
            <person name="Bader C.D."/>
            <person name="Teijaro C.N."/>
            <person name="Fluegel L."/>
            <person name="Davis C.M."/>
            <person name="Simpson J.R."/>
            <person name="Lauterbach L."/>
            <person name="Steele A.D."/>
            <person name="Gui C."/>
            <person name="Meng S."/>
            <person name="Li G."/>
            <person name="Viehrig K."/>
            <person name="Ye F."/>
            <person name="Su P."/>
            <person name="Kiefer A.F."/>
            <person name="Nichols A."/>
            <person name="Cepeda A.J."/>
            <person name="Yan W."/>
            <person name="Fan B."/>
            <person name="Jiang Y."/>
            <person name="Adhikari A."/>
            <person name="Zheng C.-J."/>
            <person name="Schuster L."/>
            <person name="Cowan T.M."/>
            <person name="Smanski M.J."/>
            <person name="Chevrette M.G."/>
            <person name="De Carvalho L.P.S."/>
            <person name="Shen B."/>
        </authorList>
    </citation>
    <scope>NUCLEOTIDE SEQUENCE [LARGE SCALE GENOMIC DNA]</scope>
    <source>
        <strain evidence="2 3">NPDC049639</strain>
    </source>
</reference>
<evidence type="ECO:0000259" key="1">
    <source>
        <dbReference type="Pfam" id="PF09250"/>
    </source>
</evidence>
<organism evidence="2 3">
    <name type="scientific">Spongisporangium articulatum</name>
    <dbReference type="NCBI Taxonomy" id="3362603"/>
    <lineage>
        <taxon>Bacteria</taxon>
        <taxon>Bacillati</taxon>
        <taxon>Actinomycetota</taxon>
        <taxon>Actinomycetes</taxon>
        <taxon>Kineosporiales</taxon>
        <taxon>Kineosporiaceae</taxon>
        <taxon>Spongisporangium</taxon>
    </lineage>
</organism>
<evidence type="ECO:0000313" key="2">
    <source>
        <dbReference type="EMBL" id="MFI7588449.1"/>
    </source>
</evidence>
<protein>
    <submittedName>
        <fullName evidence="2">Bifunctional DNA primase/polymerase</fullName>
    </submittedName>
</protein>